<dbReference type="NCBIfam" id="NF033208">
    <property type="entry name" value="choice_anch_E"/>
    <property type="match status" value="1"/>
</dbReference>
<comment type="caution">
    <text evidence="3">The sequence shown here is derived from an EMBL/GenBank/DDBJ whole genome shotgun (WGS) entry which is preliminary data.</text>
</comment>
<name>A0A2D0B666_9BURK</name>
<gene>
    <name evidence="3" type="ORF">CEJ42_08060</name>
</gene>
<reference evidence="3 4" key="1">
    <citation type="submission" date="2017-06" db="EMBL/GenBank/DDBJ databases">
        <title>Herbaspirillum phytohormonus sp. nov., isolated from the root nodule of Robinia pseudoacacia in lead-zinc mine.</title>
        <authorList>
            <person name="Fan M."/>
            <person name="Lin Y."/>
        </authorList>
    </citation>
    <scope>NUCLEOTIDE SEQUENCE [LARGE SCALE GENOMIC DNA]</scope>
    <source>
        <strain evidence="3 4">HZ10</strain>
    </source>
</reference>
<proteinExistence type="predicted"/>
<evidence type="ECO:0000256" key="1">
    <source>
        <dbReference type="SAM" id="SignalP"/>
    </source>
</evidence>
<protein>
    <submittedName>
        <fullName evidence="3">PEP-CTERM sorting domain-containing protein</fullName>
    </submittedName>
</protein>
<feature type="domain" description="Ice-binding protein C-terminal" evidence="2">
    <location>
        <begin position="199"/>
        <end position="221"/>
    </location>
</feature>
<accession>A0A2D0B666</accession>
<dbReference type="NCBIfam" id="TIGR02595">
    <property type="entry name" value="PEP_CTERM"/>
    <property type="match status" value="1"/>
</dbReference>
<evidence type="ECO:0000313" key="4">
    <source>
        <dbReference type="Proteomes" id="UP000197596"/>
    </source>
</evidence>
<dbReference type="Proteomes" id="UP000197596">
    <property type="component" value="Unassembled WGS sequence"/>
</dbReference>
<keyword evidence="1" id="KW-0732">Signal</keyword>
<feature type="signal peptide" evidence="1">
    <location>
        <begin position="1"/>
        <end position="25"/>
    </location>
</feature>
<evidence type="ECO:0000313" key="3">
    <source>
        <dbReference type="EMBL" id="OWY29799.1"/>
    </source>
</evidence>
<dbReference type="AlphaFoldDB" id="A0A2D0B666"/>
<dbReference type="Pfam" id="PF07589">
    <property type="entry name" value="PEP-CTERM"/>
    <property type="match status" value="1"/>
</dbReference>
<feature type="chain" id="PRO_5012293727" evidence="1">
    <location>
        <begin position="26"/>
        <end position="224"/>
    </location>
</feature>
<dbReference type="InterPro" id="IPR013424">
    <property type="entry name" value="Ice-binding_C"/>
</dbReference>
<evidence type="ECO:0000259" key="2">
    <source>
        <dbReference type="Pfam" id="PF07589"/>
    </source>
</evidence>
<dbReference type="EMBL" id="NJGU01000004">
    <property type="protein sequence ID" value="OWY29799.1"/>
    <property type="molecule type" value="Genomic_DNA"/>
</dbReference>
<dbReference type="RefSeq" id="WP_088750571.1">
    <property type="nucleotide sequence ID" value="NZ_CP193789.1"/>
</dbReference>
<sequence>MKKILSLLTSCAAALSFMAAAPASATVLTTPWQSAEFSLDSIDASQNLSFTGFDSTLGTLIGVVIKFTMSETLVDTIYNFTSHLVTVGVPNGVSATSTVTASGPLGLQTVNQLTTTPYTGTIAAGANNPVTATLNDVNSGPSSISGNPSSLAAYIGGTNSVTIAVSSVGSQSGSLQPGVLTGYDGSSRGVVYLQYIYDIPEPASIALFALGLLALTQLRRRKNF</sequence>
<organism evidence="3 4">
    <name type="scientific">Herbaspirillum robiniae</name>
    <dbReference type="NCBI Taxonomy" id="2014887"/>
    <lineage>
        <taxon>Bacteria</taxon>
        <taxon>Pseudomonadati</taxon>
        <taxon>Pseudomonadota</taxon>
        <taxon>Betaproteobacteria</taxon>
        <taxon>Burkholderiales</taxon>
        <taxon>Oxalobacteraceae</taxon>
        <taxon>Herbaspirillum</taxon>
    </lineage>
</organism>